<dbReference type="InterPro" id="IPR028092">
    <property type="entry name" value="RD3"/>
</dbReference>
<evidence type="ECO:0000313" key="3">
    <source>
        <dbReference type="Proteomes" id="UP000694397"/>
    </source>
</evidence>
<dbReference type="OrthoDB" id="8897402at2759"/>
<dbReference type="GeneTree" id="ENSGT00390000002089"/>
<sequence>MFPWSGVFSVAPQVPGQRSPEELVTDTLMLELGVLLKRAERLQQERGAEVRRRRSSVDYSWLADPPQRPAYEPSTGELLELCHLCAKIRPQQCGPVILRLRKLVAEFEPDAHEVPRIFRSVLLDCLDEEEGRAGAGQRALRTHAGRWDKQRSKSLSYITFRSQFLVNPFRGGRGGELPEEGAWSGDEEEPAPTGVSARARRVHSLPDITPTEERWHKGKQDG</sequence>
<reference evidence="2 3" key="1">
    <citation type="submission" date="2019-04" db="EMBL/GenBank/DDBJ databases">
        <authorList>
            <consortium name="Wellcome Sanger Institute Data Sharing"/>
        </authorList>
    </citation>
    <scope>NUCLEOTIDE SEQUENCE [LARGE SCALE GENOMIC DNA]</scope>
</reference>
<dbReference type="PANTHER" id="PTHR28489">
    <property type="entry name" value="RENTINAL DEGENERATION 3-LIKE"/>
    <property type="match status" value="1"/>
</dbReference>
<dbReference type="Proteomes" id="UP000694397">
    <property type="component" value="Chromosome 21"/>
</dbReference>
<dbReference type="AlphaFoldDB" id="A0A8C9SA84"/>
<proteinExistence type="predicted"/>
<evidence type="ECO:0000256" key="1">
    <source>
        <dbReference type="SAM" id="MobiDB-lite"/>
    </source>
</evidence>
<feature type="compositionally biased region" description="Basic and acidic residues" evidence="1">
    <location>
        <begin position="211"/>
        <end position="222"/>
    </location>
</feature>
<accession>A0A8C9SA84</accession>
<protein>
    <submittedName>
        <fullName evidence="2">RD3 regulator of GUCY2D</fullName>
    </submittedName>
</protein>
<evidence type="ECO:0000313" key="2">
    <source>
        <dbReference type="Ensembl" id="ENSSFOP00015030459.2"/>
    </source>
</evidence>
<reference evidence="2" key="3">
    <citation type="submission" date="2025-09" db="UniProtKB">
        <authorList>
            <consortium name="Ensembl"/>
        </authorList>
    </citation>
    <scope>IDENTIFICATION</scope>
</reference>
<name>A0A8C9SA84_SCLFO</name>
<keyword evidence="3" id="KW-1185">Reference proteome</keyword>
<reference evidence="2" key="2">
    <citation type="submission" date="2025-08" db="UniProtKB">
        <authorList>
            <consortium name="Ensembl"/>
        </authorList>
    </citation>
    <scope>IDENTIFICATION</scope>
</reference>
<dbReference type="Ensembl" id="ENSSFOT00015030806.2">
    <property type="protein sequence ID" value="ENSSFOP00015030459.2"/>
    <property type="gene ID" value="ENSSFOG00015019546.2"/>
</dbReference>
<organism evidence="2 3">
    <name type="scientific">Scleropages formosus</name>
    <name type="common">Asian bonytongue</name>
    <name type="synonym">Osteoglossum formosum</name>
    <dbReference type="NCBI Taxonomy" id="113540"/>
    <lineage>
        <taxon>Eukaryota</taxon>
        <taxon>Metazoa</taxon>
        <taxon>Chordata</taxon>
        <taxon>Craniata</taxon>
        <taxon>Vertebrata</taxon>
        <taxon>Euteleostomi</taxon>
        <taxon>Actinopterygii</taxon>
        <taxon>Neopterygii</taxon>
        <taxon>Teleostei</taxon>
        <taxon>Osteoglossocephala</taxon>
        <taxon>Osteoglossomorpha</taxon>
        <taxon>Osteoglossiformes</taxon>
        <taxon>Osteoglossidae</taxon>
        <taxon>Scleropages</taxon>
    </lineage>
</organism>
<dbReference type="PANTHER" id="PTHR28489:SF4">
    <property type="entry name" value="PROTEIN RD3-LIKE"/>
    <property type="match status" value="1"/>
</dbReference>
<feature type="region of interest" description="Disordered" evidence="1">
    <location>
        <begin position="171"/>
        <end position="222"/>
    </location>
</feature>
<dbReference type="Pfam" id="PF14473">
    <property type="entry name" value="RD3"/>
    <property type="match status" value="1"/>
</dbReference>
<gene>
    <name evidence="2" type="primary">LOC108920246</name>
</gene>